<evidence type="ECO:0000256" key="1">
    <source>
        <dbReference type="ARBA" id="ARBA00022448"/>
    </source>
</evidence>
<keyword evidence="10" id="KW-1185">Reference proteome</keyword>
<feature type="non-terminal residue" evidence="9">
    <location>
        <position position="1"/>
    </location>
</feature>
<evidence type="ECO:0000256" key="7">
    <source>
        <dbReference type="SAM" id="Phobius"/>
    </source>
</evidence>
<dbReference type="GO" id="GO:0005524">
    <property type="term" value="F:ATP binding"/>
    <property type="evidence" value="ECO:0007669"/>
    <property type="project" value="UniProtKB-KW"/>
</dbReference>
<dbReference type="OrthoDB" id="6426715at2759"/>
<dbReference type="Pfam" id="PF00664">
    <property type="entry name" value="ABC_membrane"/>
    <property type="match status" value="1"/>
</dbReference>
<keyword evidence="2 7" id="KW-0812">Transmembrane</keyword>
<protein>
    <submittedName>
        <fullName evidence="9">Multidrug resistance-associated protein 1</fullName>
    </submittedName>
</protein>
<dbReference type="PANTHER" id="PTHR24223">
    <property type="entry name" value="ATP-BINDING CASSETTE SUB-FAMILY C"/>
    <property type="match status" value="1"/>
</dbReference>
<feature type="transmembrane region" description="Helical" evidence="7">
    <location>
        <begin position="70"/>
        <end position="95"/>
    </location>
</feature>
<keyword evidence="5 7" id="KW-1133">Transmembrane helix</keyword>
<dbReference type="SUPFAM" id="SSF90123">
    <property type="entry name" value="ABC transporter transmembrane region"/>
    <property type="match status" value="1"/>
</dbReference>
<dbReference type="EMBL" id="BMAW01010577">
    <property type="protein sequence ID" value="GFT19463.1"/>
    <property type="molecule type" value="Genomic_DNA"/>
</dbReference>
<dbReference type="FunFam" id="1.20.1560.10:FF:000006">
    <property type="entry name" value="ATP-binding cassette, sub-family C (CFTR/MRP), member 9"/>
    <property type="match status" value="1"/>
</dbReference>
<evidence type="ECO:0000313" key="9">
    <source>
        <dbReference type="EMBL" id="GFT19463.1"/>
    </source>
</evidence>
<dbReference type="GO" id="GO:0016020">
    <property type="term" value="C:membrane"/>
    <property type="evidence" value="ECO:0007669"/>
    <property type="project" value="InterPro"/>
</dbReference>
<evidence type="ECO:0000313" key="10">
    <source>
        <dbReference type="Proteomes" id="UP000887013"/>
    </source>
</evidence>
<keyword evidence="3" id="KW-0547">Nucleotide-binding</keyword>
<dbReference type="Gene3D" id="1.20.1560.10">
    <property type="entry name" value="ABC transporter type 1, transmembrane domain"/>
    <property type="match status" value="1"/>
</dbReference>
<evidence type="ECO:0000256" key="4">
    <source>
        <dbReference type="ARBA" id="ARBA00022840"/>
    </source>
</evidence>
<evidence type="ECO:0000256" key="5">
    <source>
        <dbReference type="ARBA" id="ARBA00022989"/>
    </source>
</evidence>
<proteinExistence type="predicted"/>
<gene>
    <name evidence="9" type="primary">ABCC1</name>
    <name evidence="9" type="ORF">NPIL_300391</name>
</gene>
<dbReference type="InterPro" id="IPR036640">
    <property type="entry name" value="ABC1_TM_sf"/>
</dbReference>
<accession>A0A8X6TIW6</accession>
<evidence type="ECO:0000256" key="3">
    <source>
        <dbReference type="ARBA" id="ARBA00022741"/>
    </source>
</evidence>
<dbReference type="Proteomes" id="UP000887013">
    <property type="component" value="Unassembled WGS sequence"/>
</dbReference>
<keyword evidence="6 7" id="KW-0472">Membrane</keyword>
<keyword evidence="1" id="KW-0813">Transport</keyword>
<dbReference type="GO" id="GO:0140359">
    <property type="term" value="F:ABC-type transporter activity"/>
    <property type="evidence" value="ECO:0007669"/>
    <property type="project" value="InterPro"/>
</dbReference>
<evidence type="ECO:0000259" key="8">
    <source>
        <dbReference type="PROSITE" id="PS50929"/>
    </source>
</evidence>
<keyword evidence="4" id="KW-0067">ATP-binding</keyword>
<reference evidence="9" key="1">
    <citation type="submission" date="2020-08" db="EMBL/GenBank/DDBJ databases">
        <title>Multicomponent nature underlies the extraordinary mechanical properties of spider dragline silk.</title>
        <authorList>
            <person name="Kono N."/>
            <person name="Nakamura H."/>
            <person name="Mori M."/>
            <person name="Yoshida Y."/>
            <person name="Ohtoshi R."/>
            <person name="Malay A.D."/>
            <person name="Moran D.A.P."/>
            <person name="Tomita M."/>
            <person name="Numata K."/>
            <person name="Arakawa K."/>
        </authorList>
    </citation>
    <scope>NUCLEOTIDE SEQUENCE</scope>
</reference>
<dbReference type="PROSITE" id="PS50929">
    <property type="entry name" value="ABC_TM1F"/>
    <property type="match status" value="1"/>
</dbReference>
<dbReference type="InterPro" id="IPR011527">
    <property type="entry name" value="ABC1_TM_dom"/>
</dbReference>
<feature type="domain" description="ABC transmembrane type-1" evidence="8">
    <location>
        <begin position="15"/>
        <end position="227"/>
    </location>
</feature>
<feature type="transmembrane region" description="Helical" evidence="7">
    <location>
        <begin position="161"/>
        <end position="190"/>
    </location>
</feature>
<comment type="caution">
    <text evidence="9">The sequence shown here is derived from an EMBL/GenBank/DDBJ whole genome shotgun (WGS) entry which is preliminary data.</text>
</comment>
<sequence length="263" mass="30157">RFTNQFLIIASVYPRTGLQTAIYRKVLRLSSNSRRCYTIGELCNLVSVDAQKIFELIWSMNQTWSCPMRIILLVALLWRYLGIASLAGVVVMLLIMPLTTKLASISHKLQKKEMAWKDSRLRQMSEILNGIKVLKLFAWEIPFMESISNIRKKEAVTLRKLAFINGSIVFLWISALFLIALSSFVTFVLIDEKNVLDPSTAFVSITLFNSLRTNMATIPQLIAELVQVRLDLSILSEFVQNLIRQESLKHIFTECKRIILCLL</sequence>
<organism evidence="9 10">
    <name type="scientific">Nephila pilipes</name>
    <name type="common">Giant wood spider</name>
    <name type="synonym">Nephila maculata</name>
    <dbReference type="NCBI Taxonomy" id="299642"/>
    <lineage>
        <taxon>Eukaryota</taxon>
        <taxon>Metazoa</taxon>
        <taxon>Ecdysozoa</taxon>
        <taxon>Arthropoda</taxon>
        <taxon>Chelicerata</taxon>
        <taxon>Arachnida</taxon>
        <taxon>Araneae</taxon>
        <taxon>Araneomorphae</taxon>
        <taxon>Entelegynae</taxon>
        <taxon>Araneoidea</taxon>
        <taxon>Nephilidae</taxon>
        <taxon>Nephila</taxon>
    </lineage>
</organism>
<dbReference type="AlphaFoldDB" id="A0A8X6TIW6"/>
<name>A0A8X6TIW6_NEPPI</name>
<evidence type="ECO:0000256" key="2">
    <source>
        <dbReference type="ARBA" id="ARBA00022692"/>
    </source>
</evidence>
<dbReference type="InterPro" id="IPR050173">
    <property type="entry name" value="ABC_transporter_C-like"/>
</dbReference>
<evidence type="ECO:0000256" key="6">
    <source>
        <dbReference type="ARBA" id="ARBA00023136"/>
    </source>
</evidence>